<reference evidence="1" key="1">
    <citation type="submission" date="2016-01" db="EMBL/GenBank/DDBJ databases">
        <authorList>
            <person name="Peeters C."/>
        </authorList>
    </citation>
    <scope>NUCLEOTIDE SEQUENCE [LARGE SCALE GENOMIC DNA]</scope>
    <source>
        <strain evidence="1">LMG 29326</strain>
    </source>
</reference>
<sequence length="276" mass="29582">MSRFTDSLGSLKAAASKLRSVEIARLQGVPGTGAVTIWIDGERARVLAPSGAHGASVALATPGDVQAASKAFEQLAPKPARPGLHMLRVLVGAPFVRYFALPWQPLPKPQDWISAARMQFVQAGVQGVEQWRFTIADGPWGEGRLAAAVPEALCAGVAHVCKARRLMLLGMEPAFTFALSKHARRMRDGAIAVAELEETSARAAIAHIGLRHGGQWTAFIALPVPDRIDDVLRDALALWDAPPPERLYVIGPGGAQRWVEDAAHIEWLPAPWDAAA</sequence>
<accession>A0A157ZP81</accession>
<dbReference type="STRING" id="1777144.AWB83_00832"/>
<protein>
    <submittedName>
        <fullName evidence="1">Uncharacterized protein</fullName>
    </submittedName>
</protein>
<evidence type="ECO:0000313" key="1">
    <source>
        <dbReference type="EMBL" id="SAK47291.1"/>
    </source>
</evidence>
<keyword evidence="2" id="KW-1185">Reference proteome</keyword>
<dbReference type="OrthoDB" id="8581789at2"/>
<proteinExistence type="predicted"/>
<organism evidence="1 2">
    <name type="scientific">Caballeronia ptereochthonis</name>
    <dbReference type="NCBI Taxonomy" id="1777144"/>
    <lineage>
        <taxon>Bacteria</taxon>
        <taxon>Pseudomonadati</taxon>
        <taxon>Pseudomonadota</taxon>
        <taxon>Betaproteobacteria</taxon>
        <taxon>Burkholderiales</taxon>
        <taxon>Burkholderiaceae</taxon>
        <taxon>Caballeronia</taxon>
    </lineage>
</organism>
<gene>
    <name evidence="1" type="ORF">AWB83_00832</name>
</gene>
<dbReference type="Proteomes" id="UP000054978">
    <property type="component" value="Unassembled WGS sequence"/>
</dbReference>
<dbReference type="EMBL" id="FCOB02000003">
    <property type="protein sequence ID" value="SAK47291.1"/>
    <property type="molecule type" value="Genomic_DNA"/>
</dbReference>
<dbReference type="RefSeq" id="WP_087042987.1">
    <property type="nucleotide sequence ID" value="NZ_FCOB02000003.1"/>
</dbReference>
<dbReference type="AlphaFoldDB" id="A0A157ZP81"/>
<name>A0A157ZP81_9BURK</name>
<comment type="caution">
    <text evidence="1">The sequence shown here is derived from an EMBL/GenBank/DDBJ whole genome shotgun (WGS) entry which is preliminary data.</text>
</comment>
<evidence type="ECO:0000313" key="2">
    <source>
        <dbReference type="Proteomes" id="UP000054978"/>
    </source>
</evidence>